<dbReference type="EMBL" id="JAEHOC010000020">
    <property type="protein sequence ID" value="KAG2432948.1"/>
    <property type="molecule type" value="Genomic_DNA"/>
</dbReference>
<proteinExistence type="predicted"/>
<accession>A0A835SZI8</accession>
<keyword evidence="4" id="KW-1185">Reference proteome</keyword>
<feature type="compositionally biased region" description="Low complexity" evidence="1">
    <location>
        <begin position="146"/>
        <end position="205"/>
    </location>
</feature>
<organism evidence="3 4">
    <name type="scientific">Chlamydomonas incerta</name>
    <dbReference type="NCBI Taxonomy" id="51695"/>
    <lineage>
        <taxon>Eukaryota</taxon>
        <taxon>Viridiplantae</taxon>
        <taxon>Chlorophyta</taxon>
        <taxon>core chlorophytes</taxon>
        <taxon>Chlorophyceae</taxon>
        <taxon>CS clade</taxon>
        <taxon>Chlamydomonadales</taxon>
        <taxon>Chlamydomonadaceae</taxon>
        <taxon>Chlamydomonas</taxon>
    </lineage>
</organism>
<feature type="region of interest" description="Disordered" evidence="1">
    <location>
        <begin position="146"/>
        <end position="214"/>
    </location>
</feature>
<feature type="domain" description="YHYH" evidence="2">
    <location>
        <begin position="1"/>
        <end position="53"/>
    </location>
</feature>
<reference evidence="3" key="1">
    <citation type="journal article" date="2020" name="bioRxiv">
        <title>Comparative genomics of Chlamydomonas.</title>
        <authorList>
            <person name="Craig R.J."/>
            <person name="Hasan A.R."/>
            <person name="Ness R.W."/>
            <person name="Keightley P.D."/>
        </authorList>
    </citation>
    <scope>NUCLEOTIDE SEQUENCE</scope>
    <source>
        <strain evidence="3">SAG 7.73</strain>
    </source>
</reference>
<dbReference type="InterPro" id="IPR025924">
    <property type="entry name" value="YHYH_dom"/>
</dbReference>
<comment type="caution">
    <text evidence="3">The sequence shown here is derived from an EMBL/GenBank/DDBJ whole genome shotgun (WGS) entry which is preliminary data.</text>
</comment>
<dbReference type="AlphaFoldDB" id="A0A835SZI8"/>
<evidence type="ECO:0000313" key="4">
    <source>
        <dbReference type="Proteomes" id="UP000650467"/>
    </source>
</evidence>
<sequence length="241" mass="24112">MDTCRGHAAPNNGEYHYHSEPGTGCAYTDTAGKHSPLYGIMLDSIPIYGAYGDNGAAPTDLDECGGHTDATYAFYHYHVTANLAPPYVIRCFRGCVFNSNGNPSMSMTPGLVKTDTTCVQATKQYDYSSFANPFWPAAAFTATATATTASPPPAGTSTGTATGTSTTAASPPPAGSGSATTTTTTTTTTGGGASPAPSGTTGGAAAPPPPAGKNNAATARLSVWLLSLGLAVAGWAATGAL</sequence>
<dbReference type="Proteomes" id="UP000650467">
    <property type="component" value="Unassembled WGS sequence"/>
</dbReference>
<evidence type="ECO:0000259" key="2">
    <source>
        <dbReference type="Pfam" id="PF14240"/>
    </source>
</evidence>
<dbReference type="OrthoDB" id="2151241at2759"/>
<gene>
    <name evidence="3" type="ORF">HXX76_008676</name>
</gene>
<protein>
    <recommendedName>
        <fullName evidence="2">YHYH domain-containing protein</fullName>
    </recommendedName>
</protein>
<dbReference type="Pfam" id="PF14240">
    <property type="entry name" value="YHYH"/>
    <property type="match status" value="1"/>
</dbReference>
<name>A0A835SZI8_CHLIN</name>
<evidence type="ECO:0000313" key="3">
    <source>
        <dbReference type="EMBL" id="KAG2432948.1"/>
    </source>
</evidence>
<evidence type="ECO:0000256" key="1">
    <source>
        <dbReference type="SAM" id="MobiDB-lite"/>
    </source>
</evidence>